<evidence type="ECO:0000256" key="7">
    <source>
        <dbReference type="ARBA" id="ARBA00023157"/>
    </source>
</evidence>
<comment type="subcellular location">
    <subcellularLocation>
        <location evidence="2">Secreted</location>
    </subcellularLocation>
</comment>
<evidence type="ECO:0000259" key="12">
    <source>
        <dbReference type="PROSITE" id="PS50027"/>
    </source>
</evidence>
<keyword evidence="15" id="KW-1185">Reference proteome</keyword>
<dbReference type="Proteomes" id="UP001562425">
    <property type="component" value="Unassembled WGS sequence"/>
</dbReference>
<dbReference type="Pfam" id="PF01759">
    <property type="entry name" value="NTR"/>
    <property type="match status" value="1"/>
</dbReference>
<gene>
    <name evidence="14" type="ORF">pipiens_006118</name>
</gene>
<dbReference type="PROSITE" id="PS00022">
    <property type="entry name" value="EGF_1"/>
    <property type="match status" value="1"/>
</dbReference>
<feature type="disulfide bond" evidence="11">
    <location>
        <begin position="91"/>
        <end position="103"/>
    </location>
</feature>
<dbReference type="PROSITE" id="PS01248">
    <property type="entry name" value="EGF_LAM_1"/>
    <property type="match status" value="1"/>
</dbReference>
<dbReference type="InterPro" id="IPR018933">
    <property type="entry name" value="Netrin_module_non-TIMP"/>
</dbReference>
<evidence type="ECO:0000256" key="6">
    <source>
        <dbReference type="ARBA" id="ARBA00022737"/>
    </source>
</evidence>
<dbReference type="InterPro" id="IPR008993">
    <property type="entry name" value="TIMP-like_OB-fold"/>
</dbReference>
<evidence type="ECO:0000259" key="13">
    <source>
        <dbReference type="PROSITE" id="PS50189"/>
    </source>
</evidence>
<dbReference type="Gene3D" id="2.40.50.120">
    <property type="match status" value="1"/>
</dbReference>
<dbReference type="GO" id="GO:0005576">
    <property type="term" value="C:extracellular region"/>
    <property type="evidence" value="ECO:0007669"/>
    <property type="project" value="UniProtKB-SubCell"/>
</dbReference>
<dbReference type="InterPro" id="IPR000742">
    <property type="entry name" value="EGF"/>
</dbReference>
<dbReference type="AlphaFoldDB" id="A0ABD1DRY3"/>
<reference evidence="14 15" key="1">
    <citation type="submission" date="2024-05" db="EMBL/GenBank/DDBJ databases">
        <title>Culex pipiens pipiens assembly and annotation.</title>
        <authorList>
            <person name="Alout H."/>
            <person name="Durand T."/>
        </authorList>
    </citation>
    <scope>NUCLEOTIDE SEQUENCE [LARGE SCALE GENOMIC DNA]</scope>
    <source>
        <strain evidence="14">HA-2024</strain>
        <tissue evidence="14">Whole body</tissue>
    </source>
</reference>
<dbReference type="InterPro" id="IPR056579">
    <property type="entry name" value="Ufl1_N"/>
</dbReference>
<feature type="disulfide bond" evidence="11">
    <location>
        <begin position="112"/>
        <end position="121"/>
    </location>
</feature>
<dbReference type="PROSITE" id="PS50027">
    <property type="entry name" value="EGF_LAM_2"/>
    <property type="match status" value="1"/>
</dbReference>
<dbReference type="SUPFAM" id="SSF50242">
    <property type="entry name" value="TIMP-like"/>
    <property type="match status" value="1"/>
</dbReference>
<evidence type="ECO:0000256" key="2">
    <source>
        <dbReference type="ARBA" id="ARBA00004613"/>
    </source>
</evidence>
<dbReference type="InterPro" id="IPR001134">
    <property type="entry name" value="Netrin_domain"/>
</dbReference>
<evidence type="ECO:0000313" key="14">
    <source>
        <dbReference type="EMBL" id="KAL1402383.1"/>
    </source>
</evidence>
<keyword evidence="6" id="KW-0677">Repeat</keyword>
<dbReference type="InterPro" id="IPR002049">
    <property type="entry name" value="LE_dom"/>
</dbReference>
<organism evidence="14 15">
    <name type="scientific">Culex pipiens pipiens</name>
    <name type="common">Northern house mosquito</name>
    <dbReference type="NCBI Taxonomy" id="38569"/>
    <lineage>
        <taxon>Eukaryota</taxon>
        <taxon>Metazoa</taxon>
        <taxon>Ecdysozoa</taxon>
        <taxon>Arthropoda</taxon>
        <taxon>Hexapoda</taxon>
        <taxon>Insecta</taxon>
        <taxon>Pterygota</taxon>
        <taxon>Neoptera</taxon>
        <taxon>Endopterygota</taxon>
        <taxon>Diptera</taxon>
        <taxon>Nematocera</taxon>
        <taxon>Culicoidea</taxon>
        <taxon>Culicidae</taxon>
        <taxon>Culicinae</taxon>
        <taxon>Culicini</taxon>
        <taxon>Culex</taxon>
        <taxon>Culex</taxon>
    </lineage>
</organism>
<dbReference type="PROSITE" id="PS50189">
    <property type="entry name" value="NTR"/>
    <property type="match status" value="1"/>
</dbReference>
<dbReference type="CDD" id="cd03579">
    <property type="entry name" value="NTR_netrin-1_like"/>
    <property type="match status" value="1"/>
</dbReference>
<keyword evidence="7 11" id="KW-1015">Disulfide bond</keyword>
<evidence type="ECO:0000256" key="8">
    <source>
        <dbReference type="ARBA" id="ARBA00023180"/>
    </source>
</evidence>
<feature type="disulfide bond" evidence="11">
    <location>
        <begin position="93"/>
        <end position="110"/>
    </location>
</feature>
<protein>
    <recommendedName>
        <fullName evidence="3">E3 UFM1-protein ligase 1 homolog</fullName>
    </recommendedName>
    <alternativeName>
        <fullName evidence="10">E3 UFM1-protein transferase 1 homolog</fullName>
    </alternativeName>
</protein>
<evidence type="ECO:0000256" key="10">
    <source>
        <dbReference type="ARBA" id="ARBA00030452"/>
    </source>
</evidence>
<dbReference type="Gene3D" id="2.10.25.10">
    <property type="entry name" value="Laminin"/>
    <property type="match status" value="1"/>
</dbReference>
<dbReference type="Pfam" id="PF09743">
    <property type="entry name" value="E3_UFM1_ligase"/>
    <property type="match status" value="1"/>
</dbReference>
<sequence length="319" mass="35786">MTSDWDEIEPLASDFQNAQLTTSFQRLSELRRSSPLLIEKGLLEVIYTTDGKKYLTQIHLKKKVRDEMFVRGGRINLIDLANVDHCEQDSCDCHPIGSSGKNCNHTSGQCTCKEGVTGLTCNRCARGYQQSRSHIAPCIKIPRVTMVNHQAQNTAPDSYQYDPDASESTKENCGKCRFDTKRLNLNKFCKRDYAIMAKVTGRTTSSGGVGGGMKQQQYVPRDEVRFNLQVQTVFKSTSPSLVAASQRKSPVGLLVPNKNLDCRCPSIKINKSYLILGMDAKQSPDTLSLGPKTIIIEWKDDWNRRLRRFQQQSGSGSCY</sequence>
<dbReference type="CDD" id="cd00055">
    <property type="entry name" value="EGF_Lam"/>
    <property type="match status" value="1"/>
</dbReference>
<accession>A0ABD1DRY3</accession>
<dbReference type="SMART" id="SM00643">
    <property type="entry name" value="C345C"/>
    <property type="match status" value="1"/>
</dbReference>
<dbReference type="SUPFAM" id="SSF57196">
    <property type="entry name" value="EGF/Laminin"/>
    <property type="match status" value="1"/>
</dbReference>
<dbReference type="PANTHER" id="PTHR31057:SF0">
    <property type="entry name" value="E3 UFM1-PROTEIN LIGASE 1"/>
    <property type="match status" value="1"/>
</dbReference>
<keyword evidence="8" id="KW-0325">Glycoprotein</keyword>
<feature type="disulfide bond" evidence="11">
    <location>
        <begin position="124"/>
        <end position="138"/>
    </location>
</feature>
<dbReference type="PANTHER" id="PTHR31057">
    <property type="entry name" value="E3 UFM1-PROTEIN LIGASE 1"/>
    <property type="match status" value="1"/>
</dbReference>
<dbReference type="GO" id="GO:0048513">
    <property type="term" value="P:animal organ development"/>
    <property type="evidence" value="ECO:0007669"/>
    <property type="project" value="UniProtKB-ARBA"/>
</dbReference>
<dbReference type="SMART" id="SM00180">
    <property type="entry name" value="EGF_Lam"/>
    <property type="match status" value="1"/>
</dbReference>
<keyword evidence="5" id="KW-0732">Signal</keyword>
<keyword evidence="9 11" id="KW-0424">Laminin EGF-like domain</keyword>
<evidence type="ECO:0000256" key="4">
    <source>
        <dbReference type="ARBA" id="ARBA00022525"/>
    </source>
</evidence>
<name>A0ABD1DRY3_CULPP</name>
<keyword evidence="4" id="KW-0964">Secreted</keyword>
<comment type="caution">
    <text evidence="14">The sequence shown here is derived from an EMBL/GenBank/DDBJ whole genome shotgun (WGS) entry which is preliminary data.</text>
</comment>
<evidence type="ECO:0000256" key="9">
    <source>
        <dbReference type="ARBA" id="ARBA00023292"/>
    </source>
</evidence>
<comment type="function">
    <text evidence="1">E3 UFM1-protein ligase that mediates ufmylation of target proteins.</text>
</comment>
<evidence type="ECO:0000256" key="1">
    <source>
        <dbReference type="ARBA" id="ARBA00003950"/>
    </source>
</evidence>
<dbReference type="EMBL" id="JBEHCU010003085">
    <property type="protein sequence ID" value="KAL1402383.1"/>
    <property type="molecule type" value="Genomic_DNA"/>
</dbReference>
<feature type="domain" description="Laminin EGF-like" evidence="12">
    <location>
        <begin position="91"/>
        <end position="140"/>
    </location>
</feature>
<evidence type="ECO:0000256" key="11">
    <source>
        <dbReference type="PROSITE-ProRule" id="PRU00460"/>
    </source>
</evidence>
<evidence type="ECO:0000256" key="5">
    <source>
        <dbReference type="ARBA" id="ARBA00022729"/>
    </source>
</evidence>
<proteinExistence type="predicted"/>
<evidence type="ECO:0000313" key="15">
    <source>
        <dbReference type="Proteomes" id="UP001562425"/>
    </source>
</evidence>
<evidence type="ECO:0000256" key="3">
    <source>
        <dbReference type="ARBA" id="ARBA00014160"/>
    </source>
</evidence>
<dbReference type="FunFam" id="2.10.25.10:FF:000048">
    <property type="entry name" value="Netrin 3"/>
    <property type="match status" value="1"/>
</dbReference>
<feature type="domain" description="NTR" evidence="13">
    <location>
        <begin position="173"/>
        <end position="318"/>
    </location>
</feature>
<dbReference type="GO" id="GO:0048731">
    <property type="term" value="P:system development"/>
    <property type="evidence" value="ECO:0007669"/>
    <property type="project" value="UniProtKB-ARBA"/>
</dbReference>
<dbReference type="InterPro" id="IPR018611">
    <property type="entry name" value="Ufl1"/>
</dbReference>